<dbReference type="EMBL" id="LAZR01046003">
    <property type="protein sequence ID" value="KKK97542.1"/>
    <property type="molecule type" value="Genomic_DNA"/>
</dbReference>
<proteinExistence type="predicted"/>
<protein>
    <submittedName>
        <fullName evidence="1">Uncharacterized protein</fullName>
    </submittedName>
</protein>
<dbReference type="AlphaFoldDB" id="A0A0F8ZUN5"/>
<sequence length="144" mass="16441">HRSARRFGDRFLAHATAIRDDPPDELVCQSLDPWLDQVALPLTIHALGGGRDTLPPGHLDGAASCHYRHLPLLYARESDHVVDVLERATAPNRIKKVLKTHEPIRRMIYQGRGHKARALFDRAALPRNEAAIRNRLRRANLWMR</sequence>
<reference evidence="1" key="1">
    <citation type="journal article" date="2015" name="Nature">
        <title>Complex archaea that bridge the gap between prokaryotes and eukaryotes.</title>
        <authorList>
            <person name="Spang A."/>
            <person name="Saw J.H."/>
            <person name="Jorgensen S.L."/>
            <person name="Zaremba-Niedzwiedzka K."/>
            <person name="Martijn J."/>
            <person name="Lind A.E."/>
            <person name="van Eijk R."/>
            <person name="Schleper C."/>
            <person name="Guy L."/>
            <person name="Ettema T.J."/>
        </authorList>
    </citation>
    <scope>NUCLEOTIDE SEQUENCE</scope>
</reference>
<evidence type="ECO:0000313" key="1">
    <source>
        <dbReference type="EMBL" id="KKK97542.1"/>
    </source>
</evidence>
<name>A0A0F8ZUN5_9ZZZZ</name>
<feature type="non-terminal residue" evidence="1">
    <location>
        <position position="1"/>
    </location>
</feature>
<comment type="caution">
    <text evidence="1">The sequence shown here is derived from an EMBL/GenBank/DDBJ whole genome shotgun (WGS) entry which is preliminary data.</text>
</comment>
<gene>
    <name evidence="1" type="ORF">LCGC14_2651730</name>
</gene>
<accession>A0A0F8ZUN5</accession>
<organism evidence="1">
    <name type="scientific">marine sediment metagenome</name>
    <dbReference type="NCBI Taxonomy" id="412755"/>
    <lineage>
        <taxon>unclassified sequences</taxon>
        <taxon>metagenomes</taxon>
        <taxon>ecological metagenomes</taxon>
    </lineage>
</organism>